<evidence type="ECO:0000313" key="7">
    <source>
        <dbReference type="EMBL" id="CAL1240630.1"/>
    </source>
</evidence>
<dbReference type="InterPro" id="IPR020550">
    <property type="entry name" value="Inositol_monophosphatase_CS"/>
</dbReference>
<feature type="binding site" evidence="6">
    <location>
        <position position="94"/>
    </location>
    <ligand>
        <name>Mg(2+)</name>
        <dbReference type="ChEBI" id="CHEBI:18420"/>
        <label>2</label>
    </ligand>
</feature>
<dbReference type="InterPro" id="IPR000760">
    <property type="entry name" value="Inositol_monophosphatase-like"/>
</dbReference>
<evidence type="ECO:0000256" key="5">
    <source>
        <dbReference type="ARBA" id="ARBA00023136"/>
    </source>
</evidence>
<evidence type="ECO:0000256" key="6">
    <source>
        <dbReference type="HAMAP-Rule" id="MF_02095"/>
    </source>
</evidence>
<dbReference type="RefSeq" id="WP_348757214.1">
    <property type="nucleotide sequence ID" value="NZ_OZ026884.1"/>
</dbReference>
<dbReference type="InterPro" id="IPR006240">
    <property type="entry name" value="CysQ"/>
</dbReference>
<keyword evidence="2 6" id="KW-1003">Cell membrane</keyword>
<keyword evidence="8" id="KW-1185">Reference proteome</keyword>
<evidence type="ECO:0000256" key="2">
    <source>
        <dbReference type="ARBA" id="ARBA00022475"/>
    </source>
</evidence>
<dbReference type="Proteomes" id="UP001497493">
    <property type="component" value="Chromosome"/>
</dbReference>
<comment type="subcellular location">
    <subcellularLocation>
        <location evidence="6">Cell inner membrane</location>
        <topology evidence="6">Peripheral membrane protein</topology>
        <orientation evidence="6">Cytoplasmic side</orientation>
    </subcellularLocation>
</comment>
<comment type="function">
    <text evidence="6">Converts adenosine-3',5'-bisphosphate (PAP) to AMP.</text>
</comment>
<comment type="catalytic activity">
    <reaction evidence="6">
        <text>adenosine 3',5'-bisphosphate + H2O = AMP + phosphate</text>
        <dbReference type="Rhea" id="RHEA:10040"/>
        <dbReference type="ChEBI" id="CHEBI:15377"/>
        <dbReference type="ChEBI" id="CHEBI:43474"/>
        <dbReference type="ChEBI" id="CHEBI:58343"/>
        <dbReference type="ChEBI" id="CHEBI:456215"/>
        <dbReference type="EC" id="3.1.3.7"/>
    </reaction>
</comment>
<organism evidence="7 8">
    <name type="scientific">Candidatus Methylocalor cossyra</name>
    <dbReference type="NCBI Taxonomy" id="3108543"/>
    <lineage>
        <taxon>Bacteria</taxon>
        <taxon>Pseudomonadati</taxon>
        <taxon>Pseudomonadota</taxon>
        <taxon>Gammaproteobacteria</taxon>
        <taxon>Methylococcales</taxon>
        <taxon>Methylococcaceae</taxon>
        <taxon>Candidatus Methylocalor</taxon>
    </lineage>
</organism>
<sequence>MPLRKEPSHLLEPVITLAKKAGKRIMEVYQSEFRVGVKEDCSPLTAADLASHHCLMEGLDLLRPRYPVLSEESSTVPFTERSAWELFWLVDPLDGTKDFIQRNDEFTVNVALIHRNRPVLGVVYAPAKAACYFASEGCGAFRQVGDGEPEGIHVRAEAHCPVRVVGSRSHRSEELDRYLSRLGPHQLVSVGSSLKFCLVAEGAADLYPRMGPTSEWDTAAAHCIVREAGGEVTDLAGRPLLYNKQESILNPHFLAFGDKSKDWCRFAEGLGFGS</sequence>
<evidence type="ECO:0000256" key="1">
    <source>
        <dbReference type="ARBA" id="ARBA00005289"/>
    </source>
</evidence>
<feature type="binding site" evidence="6">
    <location>
        <position position="91"/>
    </location>
    <ligand>
        <name>Mg(2+)</name>
        <dbReference type="ChEBI" id="CHEBI:18420"/>
        <label>2</label>
    </ligand>
</feature>
<dbReference type="Gene3D" id="3.30.540.10">
    <property type="entry name" value="Fructose-1,6-Bisphosphatase, subunit A, domain 1"/>
    <property type="match status" value="1"/>
</dbReference>
<keyword evidence="3 6" id="KW-0997">Cell inner membrane</keyword>
<protein>
    <recommendedName>
        <fullName evidence="6">3'(2'),5'-bisphosphate nucleotidase CysQ</fullName>
        <ecNumber evidence="6">3.1.3.7</ecNumber>
    </recommendedName>
    <alternativeName>
        <fullName evidence="6">3'(2'),5-bisphosphonucleoside 3'(2')-phosphohydrolase</fullName>
    </alternativeName>
    <alternativeName>
        <fullName evidence="6">3'-phosphoadenosine 5'-phosphate phosphatase</fullName>
        <shortName evidence="6">PAP phosphatase</shortName>
    </alternativeName>
</protein>
<reference evidence="7 8" key="1">
    <citation type="submission" date="2024-04" db="EMBL/GenBank/DDBJ databases">
        <authorList>
            <person name="Cremers G."/>
        </authorList>
    </citation>
    <scope>NUCLEOTIDE SEQUENCE [LARGE SCALE GENOMIC DNA]</scope>
    <source>
        <strain evidence="7">MeCH1-AG</strain>
    </source>
</reference>
<accession>A0ABM9NJ29</accession>
<dbReference type="NCBIfam" id="TIGR01331">
    <property type="entry name" value="bisphos_cysQ"/>
    <property type="match status" value="1"/>
</dbReference>
<dbReference type="InterPro" id="IPR050725">
    <property type="entry name" value="CysQ/Inositol_MonoPase"/>
</dbReference>
<dbReference type="HAMAP" id="MF_02095">
    <property type="entry name" value="CysQ"/>
    <property type="match status" value="1"/>
</dbReference>
<keyword evidence="6" id="KW-0479">Metal-binding</keyword>
<comment type="similarity">
    <text evidence="1 6">Belongs to the inositol monophosphatase superfamily. CysQ family.</text>
</comment>
<gene>
    <name evidence="6 7" type="primary">cysQ</name>
    <name evidence="7" type="ORF">MECH1_V1_1854</name>
</gene>
<dbReference type="Pfam" id="PF00459">
    <property type="entry name" value="Inositol_P"/>
    <property type="match status" value="1"/>
</dbReference>
<dbReference type="PANTHER" id="PTHR43028">
    <property type="entry name" value="3'(2'),5'-BISPHOSPHATE NUCLEOTIDASE 1"/>
    <property type="match status" value="1"/>
</dbReference>
<comment type="cofactor">
    <cofactor evidence="6">
        <name>Mg(2+)</name>
        <dbReference type="ChEBI" id="CHEBI:18420"/>
    </cofactor>
</comment>
<keyword evidence="4 6" id="KW-0378">Hydrolase</keyword>
<feature type="binding site" evidence="6">
    <location>
        <position position="217"/>
    </location>
    <ligand>
        <name>Mg(2+)</name>
        <dbReference type="ChEBI" id="CHEBI:18420"/>
        <label>2</label>
    </ligand>
</feature>
<dbReference type="EC" id="3.1.3.7" evidence="6"/>
<feature type="binding site" evidence="6">
    <location>
        <position position="217"/>
    </location>
    <ligand>
        <name>substrate</name>
    </ligand>
</feature>
<dbReference type="CDD" id="cd01638">
    <property type="entry name" value="CysQ"/>
    <property type="match status" value="1"/>
</dbReference>
<dbReference type="GO" id="GO:0008441">
    <property type="term" value="F:3'(2'),5'-bisphosphate nucleotidase activity"/>
    <property type="evidence" value="ECO:0007669"/>
    <property type="project" value="UniProtKB-EC"/>
</dbReference>
<feature type="binding site" evidence="6">
    <location>
        <position position="71"/>
    </location>
    <ligand>
        <name>Mg(2+)</name>
        <dbReference type="ChEBI" id="CHEBI:18420"/>
        <label>1</label>
    </ligand>
</feature>
<proteinExistence type="inferred from homology"/>
<evidence type="ECO:0000313" key="8">
    <source>
        <dbReference type="Proteomes" id="UP001497493"/>
    </source>
</evidence>
<keyword evidence="6" id="KW-0460">Magnesium</keyword>
<dbReference type="SUPFAM" id="SSF56655">
    <property type="entry name" value="Carbohydrate phosphatase"/>
    <property type="match status" value="1"/>
</dbReference>
<feature type="binding site" evidence="6">
    <location>
        <position position="93"/>
    </location>
    <ligand>
        <name>Mg(2+)</name>
        <dbReference type="ChEBI" id="CHEBI:18420"/>
        <label>1</label>
    </ligand>
</feature>
<dbReference type="PANTHER" id="PTHR43028:SF5">
    <property type="entry name" value="3'(2'),5'-BISPHOSPHATE NUCLEOTIDASE 1"/>
    <property type="match status" value="1"/>
</dbReference>
<feature type="binding site" evidence="6">
    <location>
        <position position="91"/>
    </location>
    <ligand>
        <name>Mg(2+)</name>
        <dbReference type="ChEBI" id="CHEBI:18420"/>
        <label>1</label>
    </ligand>
</feature>
<feature type="binding site" evidence="6">
    <location>
        <position position="71"/>
    </location>
    <ligand>
        <name>substrate</name>
    </ligand>
</feature>
<evidence type="ECO:0000256" key="3">
    <source>
        <dbReference type="ARBA" id="ARBA00022519"/>
    </source>
</evidence>
<feature type="binding site" evidence="6">
    <location>
        <begin position="93"/>
        <end position="96"/>
    </location>
    <ligand>
        <name>substrate</name>
    </ligand>
</feature>
<dbReference type="EMBL" id="OZ026884">
    <property type="protein sequence ID" value="CAL1240630.1"/>
    <property type="molecule type" value="Genomic_DNA"/>
</dbReference>
<keyword evidence="5 6" id="KW-0472">Membrane</keyword>
<dbReference type="PRINTS" id="PR00377">
    <property type="entry name" value="IMPHPHTASES"/>
</dbReference>
<evidence type="ECO:0000256" key="4">
    <source>
        <dbReference type="ARBA" id="ARBA00022801"/>
    </source>
</evidence>
<dbReference type="PROSITE" id="PS00630">
    <property type="entry name" value="IMP_2"/>
    <property type="match status" value="1"/>
</dbReference>
<name>A0ABM9NJ29_9GAMM</name>
<dbReference type="Gene3D" id="3.40.190.80">
    <property type="match status" value="1"/>
</dbReference>